<dbReference type="PANTHER" id="PTHR14336">
    <property type="entry name" value="TANDEM PH DOMAIN CONTAINING PROTEIN"/>
    <property type="match status" value="1"/>
</dbReference>
<name>A0A4P9ZMJ1_9FUNG</name>
<dbReference type="STRING" id="215637.A0A4P9ZMJ1"/>
<accession>A0A4P9ZMJ1</accession>
<evidence type="ECO:0000313" key="3">
    <source>
        <dbReference type="EMBL" id="RKP34433.1"/>
    </source>
</evidence>
<evidence type="ECO:0000313" key="4">
    <source>
        <dbReference type="Proteomes" id="UP000268162"/>
    </source>
</evidence>
<feature type="region of interest" description="Disordered" evidence="1">
    <location>
        <begin position="176"/>
        <end position="198"/>
    </location>
</feature>
<dbReference type="InterPro" id="IPR051707">
    <property type="entry name" value="PI-Interact_SigTrans_Reg"/>
</dbReference>
<organism evidence="3 4">
    <name type="scientific">Dimargaris cristalligena</name>
    <dbReference type="NCBI Taxonomy" id="215637"/>
    <lineage>
        <taxon>Eukaryota</taxon>
        <taxon>Fungi</taxon>
        <taxon>Fungi incertae sedis</taxon>
        <taxon>Zoopagomycota</taxon>
        <taxon>Kickxellomycotina</taxon>
        <taxon>Dimargaritomycetes</taxon>
        <taxon>Dimargaritales</taxon>
        <taxon>Dimargaritaceae</taxon>
        <taxon>Dimargaris</taxon>
    </lineage>
</organism>
<sequence>MASGNIALPTHVTFRDVPPLPTEGDAPPFISDGAVDPVIATTSLEYHSSTSLSAAPNLSLDNQLIWKKGDLVKRSGKLKEYELMGMINLKDIRIVSEVTKRLRPNTIGIITLNKIYYLQADNVALMNDWIHALTLASQHARGQPIPTTAVAPSLLPRHSSNSIASARLASPNAGYSMTNSALGSPASPLRPQPPNSLPLPRLTITTGQRNIVSASPASAPHDRNPDAPQFPTSVGTRHWPLPTTAIATTSNSLTGLALEPLIEEDRELIGDDANPGLTAGPDVTITVINGDISGLDGGASAGSDRGMGGDGDIDIIVEDSGGESSDEDELSITVYDPSFQEAFNSAEIFHRGYLLKRDKYKQWRKRWFVLRMRSLSYYKNNKWALAQNDPGAFK</sequence>
<feature type="compositionally biased region" description="Pro residues" evidence="1">
    <location>
        <begin position="188"/>
        <end position="197"/>
    </location>
</feature>
<dbReference type="PANTHER" id="PTHR14336:SF8">
    <property type="entry name" value="PROTEIN OPY1"/>
    <property type="match status" value="1"/>
</dbReference>
<dbReference type="PROSITE" id="PS50003">
    <property type="entry name" value="PH_DOMAIN"/>
    <property type="match status" value="1"/>
</dbReference>
<evidence type="ECO:0000259" key="2">
    <source>
        <dbReference type="PROSITE" id="PS50003"/>
    </source>
</evidence>
<keyword evidence="4" id="KW-1185">Reference proteome</keyword>
<proteinExistence type="predicted"/>
<dbReference type="AlphaFoldDB" id="A0A4P9ZMJ1"/>
<dbReference type="Gene3D" id="2.30.29.30">
    <property type="entry name" value="Pleckstrin-homology domain (PH domain)/Phosphotyrosine-binding domain (PTB)"/>
    <property type="match status" value="2"/>
</dbReference>
<dbReference type="InterPro" id="IPR001849">
    <property type="entry name" value="PH_domain"/>
</dbReference>
<dbReference type="Proteomes" id="UP000268162">
    <property type="component" value="Unassembled WGS sequence"/>
</dbReference>
<gene>
    <name evidence="3" type="ORF">BJ085DRAFT_28184</name>
</gene>
<dbReference type="Pfam" id="PF00169">
    <property type="entry name" value="PH"/>
    <property type="match status" value="2"/>
</dbReference>
<dbReference type="InterPro" id="IPR011993">
    <property type="entry name" value="PH-like_dom_sf"/>
</dbReference>
<evidence type="ECO:0000256" key="1">
    <source>
        <dbReference type="SAM" id="MobiDB-lite"/>
    </source>
</evidence>
<dbReference type="SUPFAM" id="SSF50729">
    <property type="entry name" value="PH domain-like"/>
    <property type="match status" value="2"/>
</dbReference>
<reference evidence="4" key="1">
    <citation type="journal article" date="2018" name="Nat. Microbiol.">
        <title>Leveraging single-cell genomics to expand the fungal tree of life.</title>
        <authorList>
            <person name="Ahrendt S.R."/>
            <person name="Quandt C.A."/>
            <person name="Ciobanu D."/>
            <person name="Clum A."/>
            <person name="Salamov A."/>
            <person name="Andreopoulos B."/>
            <person name="Cheng J.F."/>
            <person name="Woyke T."/>
            <person name="Pelin A."/>
            <person name="Henrissat B."/>
            <person name="Reynolds N.K."/>
            <person name="Benny G.L."/>
            <person name="Smith M.E."/>
            <person name="James T.Y."/>
            <person name="Grigoriev I.V."/>
        </authorList>
    </citation>
    <scope>NUCLEOTIDE SEQUENCE [LARGE SCALE GENOMIC DNA]</scope>
    <source>
        <strain evidence="4">RSA 468</strain>
    </source>
</reference>
<dbReference type="EMBL" id="ML003204">
    <property type="protein sequence ID" value="RKP34433.1"/>
    <property type="molecule type" value="Genomic_DNA"/>
</dbReference>
<protein>
    <recommendedName>
        <fullName evidence="2">PH domain-containing protein</fullName>
    </recommendedName>
</protein>
<feature type="domain" description="PH" evidence="2">
    <location>
        <begin position="347"/>
        <end position="394"/>
    </location>
</feature>